<name>A0A1I8F4L8_9PLAT</name>
<organism evidence="1 2">
    <name type="scientific">Macrostomum lignano</name>
    <dbReference type="NCBI Taxonomy" id="282301"/>
    <lineage>
        <taxon>Eukaryota</taxon>
        <taxon>Metazoa</taxon>
        <taxon>Spiralia</taxon>
        <taxon>Lophotrochozoa</taxon>
        <taxon>Platyhelminthes</taxon>
        <taxon>Rhabditophora</taxon>
        <taxon>Macrostomorpha</taxon>
        <taxon>Macrostomida</taxon>
        <taxon>Macrostomidae</taxon>
        <taxon>Macrostomum</taxon>
    </lineage>
</organism>
<proteinExistence type="predicted"/>
<keyword evidence="1" id="KW-1185">Reference proteome</keyword>
<sequence length="108" mass="11257">LKLLGELLQPDPHGEAVRLGARLQNPGLHRAGIVHILRAPMNLLPMIISSIITAAVSMRGGLGRFLAADEADLSHVIQTLPGADTAESAVLVTDGPSAGQQLARRLSA</sequence>
<evidence type="ECO:0000313" key="1">
    <source>
        <dbReference type="Proteomes" id="UP000095280"/>
    </source>
</evidence>
<dbReference type="WBParaSite" id="maker-unitig_20393-snap-gene-0.3-mRNA-1">
    <property type="protein sequence ID" value="maker-unitig_20393-snap-gene-0.3-mRNA-1"/>
    <property type="gene ID" value="maker-unitig_20393-snap-gene-0.3"/>
</dbReference>
<accession>A0A1I8F4L8</accession>
<dbReference type="Proteomes" id="UP000095280">
    <property type="component" value="Unplaced"/>
</dbReference>
<reference evidence="2" key="1">
    <citation type="submission" date="2016-11" db="UniProtKB">
        <authorList>
            <consortium name="WormBaseParasite"/>
        </authorList>
    </citation>
    <scope>IDENTIFICATION</scope>
</reference>
<evidence type="ECO:0000313" key="2">
    <source>
        <dbReference type="WBParaSite" id="maker-unitig_20393-snap-gene-0.3-mRNA-1"/>
    </source>
</evidence>
<protein>
    <submittedName>
        <fullName evidence="2">ABC transporter permease</fullName>
    </submittedName>
</protein>
<dbReference type="AlphaFoldDB" id="A0A1I8F4L8"/>